<dbReference type="Ensembl" id="ENSBTAT00000109044.1">
    <property type="protein sequence ID" value="ENSBTAP00000076380.1"/>
    <property type="gene ID" value="ENSBTAG00000068841.1"/>
</dbReference>
<evidence type="ECO:0000313" key="1">
    <source>
        <dbReference type="Ensembl" id="ENSBTAP00000076380.1"/>
    </source>
</evidence>
<organism evidence="1 2">
    <name type="scientific">Bos taurus</name>
    <name type="common">Bovine</name>
    <dbReference type="NCBI Taxonomy" id="9913"/>
    <lineage>
        <taxon>Eukaryota</taxon>
        <taxon>Metazoa</taxon>
        <taxon>Chordata</taxon>
        <taxon>Craniata</taxon>
        <taxon>Vertebrata</taxon>
        <taxon>Euteleostomi</taxon>
        <taxon>Mammalia</taxon>
        <taxon>Eutheria</taxon>
        <taxon>Laurasiatheria</taxon>
        <taxon>Artiodactyla</taxon>
        <taxon>Ruminantia</taxon>
        <taxon>Pecora</taxon>
        <taxon>Bovidae</taxon>
        <taxon>Bovinae</taxon>
        <taxon>Bos</taxon>
    </lineage>
</organism>
<sequence length="25" mass="2576">MGSGARDRRGVSPSLLLGRVPALLP</sequence>
<evidence type="ECO:0000313" key="2">
    <source>
        <dbReference type="Proteomes" id="UP000009136"/>
    </source>
</evidence>
<reference evidence="1" key="1">
    <citation type="submission" date="2018-03" db="EMBL/GenBank/DDBJ databases">
        <title>ARS-UCD1.2.</title>
        <authorList>
            <person name="Rosen B.D."/>
            <person name="Bickhart D.M."/>
            <person name="Koren S."/>
            <person name="Schnabel R.D."/>
            <person name="Hall R."/>
            <person name="Zimin A."/>
            <person name="Dreischer C."/>
            <person name="Schultheiss S."/>
            <person name="Schroeder S.G."/>
            <person name="Elsik C.G."/>
            <person name="Couldrey C."/>
            <person name="Liu G.E."/>
            <person name="Van Tassell C.P."/>
            <person name="Phillippy A.M."/>
            <person name="Smith T.P.L."/>
            <person name="Medrano J.F."/>
        </authorList>
    </citation>
    <scope>NUCLEOTIDE SEQUENCE [LARGE SCALE GENOMIC DNA]</scope>
    <source>
        <strain evidence="1">Hereford</strain>
    </source>
</reference>
<reference evidence="1" key="3">
    <citation type="submission" date="2025-09" db="UniProtKB">
        <authorList>
            <consortium name="Ensembl"/>
        </authorList>
    </citation>
    <scope>IDENTIFICATION</scope>
    <source>
        <strain evidence="1">Hereford</strain>
    </source>
</reference>
<protein>
    <submittedName>
        <fullName evidence="1">Uncharacterized protein</fullName>
    </submittedName>
</protein>
<dbReference type="AlphaFoldDB" id="A0AAA9RZ15"/>
<proteinExistence type="predicted"/>
<accession>A0AAA9RZ15</accession>
<name>A0AAA9RZ15_BOVIN</name>
<reference evidence="1" key="2">
    <citation type="submission" date="2025-08" db="UniProtKB">
        <authorList>
            <consortium name="Ensembl"/>
        </authorList>
    </citation>
    <scope>IDENTIFICATION</scope>
    <source>
        <strain evidence="1">Hereford</strain>
    </source>
</reference>
<keyword evidence="2" id="KW-1185">Reference proteome</keyword>
<dbReference type="GeneTree" id="ENSGT01110000271807"/>
<dbReference type="Proteomes" id="UP000009136">
    <property type="component" value="Chromosome 9"/>
</dbReference>